<evidence type="ECO:0000256" key="2">
    <source>
        <dbReference type="ARBA" id="ARBA00022598"/>
    </source>
</evidence>
<dbReference type="PANTHER" id="PTHR43201">
    <property type="entry name" value="ACYL-COA SYNTHETASE"/>
    <property type="match status" value="1"/>
</dbReference>
<dbReference type="InterPro" id="IPR042099">
    <property type="entry name" value="ANL_N_sf"/>
</dbReference>
<proteinExistence type="inferred from homology"/>
<reference evidence="4" key="1">
    <citation type="journal article" date="2015" name="MBio">
        <title>Genome-Resolved Metagenomic Analysis Reveals Roles for Candidate Phyla and Other Microbial Community Members in Biogeochemical Transformations in Oil Reservoirs.</title>
        <authorList>
            <person name="Hu P."/>
            <person name="Tom L."/>
            <person name="Singh A."/>
            <person name="Thomas B.C."/>
            <person name="Baker B.J."/>
            <person name="Piceno Y.M."/>
            <person name="Andersen G.L."/>
            <person name="Banfield J.F."/>
        </authorList>
    </citation>
    <scope>NUCLEOTIDE SEQUENCE [LARGE SCALE GENOMIC DNA]</scope>
</reference>
<evidence type="ECO:0000313" key="4">
    <source>
        <dbReference type="Proteomes" id="UP000053467"/>
    </source>
</evidence>
<accession>A0A101I2J8</accession>
<comment type="caution">
    <text evidence="3">The sequence shown here is derived from an EMBL/GenBank/DDBJ whole genome shotgun (WGS) entry which is preliminary data.</text>
</comment>
<dbReference type="GO" id="GO:0031956">
    <property type="term" value="F:medium-chain fatty acid-CoA ligase activity"/>
    <property type="evidence" value="ECO:0007669"/>
    <property type="project" value="TreeGrafter"/>
</dbReference>
<keyword evidence="2 3" id="KW-0436">Ligase</keyword>
<dbReference type="InterPro" id="IPR045851">
    <property type="entry name" value="AMP-bd_C_sf"/>
</dbReference>
<organism evidence="3 4">
    <name type="scientific">candidate division TA06 bacterium 34_109</name>
    <dbReference type="NCBI Taxonomy" id="1635277"/>
    <lineage>
        <taxon>Bacteria</taxon>
        <taxon>Bacteria division TA06</taxon>
    </lineage>
</organism>
<evidence type="ECO:0000313" key="3">
    <source>
        <dbReference type="EMBL" id="KUK87846.1"/>
    </source>
</evidence>
<dbReference type="Proteomes" id="UP000053467">
    <property type="component" value="Unassembled WGS sequence"/>
</dbReference>
<dbReference type="AlphaFoldDB" id="A0A101I2J8"/>
<dbReference type="Pfam" id="PF23562">
    <property type="entry name" value="AMP-binding_C_3"/>
    <property type="match status" value="1"/>
</dbReference>
<sequence>MKGYYNNQAATDDVIKDGWFYTGDIGYIDKEGYIYISGRKKSIIVTEAGKNVYPEEIEEMLGESELIEEVLVLPVINKKSGREEVGAVIYPNPELIESVMKKNLSEEEGDKELKDIIGKEVARICENLADYKRVKKFDIRYEEFPKTTTKKIKRYLFNNYIISD</sequence>
<comment type="similarity">
    <text evidence="1">Belongs to the ATP-dependent AMP-binding enzyme family.</text>
</comment>
<dbReference type="Gene3D" id="3.30.300.30">
    <property type="match status" value="1"/>
</dbReference>
<dbReference type="Gene3D" id="3.40.50.12780">
    <property type="entry name" value="N-terminal domain of ligase-like"/>
    <property type="match status" value="1"/>
</dbReference>
<dbReference type="GO" id="GO:0006631">
    <property type="term" value="P:fatty acid metabolic process"/>
    <property type="evidence" value="ECO:0007669"/>
    <property type="project" value="TreeGrafter"/>
</dbReference>
<name>A0A101I2J8_UNCT6</name>
<dbReference type="PANTHER" id="PTHR43201:SF5">
    <property type="entry name" value="MEDIUM-CHAIN ACYL-COA LIGASE ACSF2, MITOCHONDRIAL"/>
    <property type="match status" value="1"/>
</dbReference>
<dbReference type="SUPFAM" id="SSF56801">
    <property type="entry name" value="Acetyl-CoA synthetase-like"/>
    <property type="match status" value="1"/>
</dbReference>
<dbReference type="EMBL" id="LGGX01000002">
    <property type="protein sequence ID" value="KUK87846.1"/>
    <property type="molecule type" value="Genomic_DNA"/>
</dbReference>
<evidence type="ECO:0000256" key="1">
    <source>
        <dbReference type="ARBA" id="ARBA00006432"/>
    </source>
</evidence>
<dbReference type="PATRIC" id="fig|1635277.3.peg.373"/>
<protein>
    <submittedName>
        <fullName evidence="3">AMP-dependent synthetase and ligase</fullName>
    </submittedName>
</protein>
<gene>
    <name evidence="3" type="ORF">XE03_0365</name>
</gene>